<sequence length="244" mass="25512">MTVRADLNIDGIMGGAGGGLYRNVTINGHGSVNGNIDCATFTSNGRSVVRGEVVASGQVDVNGLAVFEQDVEAGYMHVNGKAEVGGFLGAGRLRVDGHMKVGAGLSGESVEVNGYLGVKGSLEAESFRSCGSFRVDGLLNIGSLQAELYAGCQAKEIGGETIEVRKPSGNSPFGQWVRSLIFGGDHLIAETIEGDDIYLESTKAGVVRGKRVKLGPGCEIGVVEYSESYDQHPEAKVTDSRRIG</sequence>
<reference evidence="1 2" key="1">
    <citation type="submission" date="2024-04" db="EMBL/GenBank/DDBJ databases">
        <title>draft genome sequnece of Paenibacillus filicis.</title>
        <authorList>
            <person name="Kim D.-U."/>
        </authorList>
    </citation>
    <scope>NUCLEOTIDE SEQUENCE [LARGE SCALE GENOMIC DNA]</scope>
    <source>
        <strain evidence="1 2">KACC14197</strain>
    </source>
</reference>
<protein>
    <submittedName>
        <fullName evidence="1">Polymer-forming cytoskeletal protein</fullName>
    </submittedName>
</protein>
<accession>A0ABU9DRI1</accession>
<dbReference type="EMBL" id="JBBPCC010000021">
    <property type="protein sequence ID" value="MEK8131467.1"/>
    <property type="molecule type" value="Genomic_DNA"/>
</dbReference>
<dbReference type="RefSeq" id="WP_341418599.1">
    <property type="nucleotide sequence ID" value="NZ_JBBPCC010000021.1"/>
</dbReference>
<evidence type="ECO:0000313" key="1">
    <source>
        <dbReference type="EMBL" id="MEK8131467.1"/>
    </source>
</evidence>
<gene>
    <name evidence="1" type="ORF">WMW72_26510</name>
</gene>
<comment type="caution">
    <text evidence="1">The sequence shown here is derived from an EMBL/GenBank/DDBJ whole genome shotgun (WGS) entry which is preliminary data.</text>
</comment>
<organism evidence="1 2">
    <name type="scientific">Paenibacillus filicis</name>
    <dbReference type="NCBI Taxonomy" id="669464"/>
    <lineage>
        <taxon>Bacteria</taxon>
        <taxon>Bacillati</taxon>
        <taxon>Bacillota</taxon>
        <taxon>Bacilli</taxon>
        <taxon>Bacillales</taxon>
        <taxon>Paenibacillaceae</taxon>
        <taxon>Paenibacillus</taxon>
    </lineage>
</organism>
<keyword evidence="2" id="KW-1185">Reference proteome</keyword>
<evidence type="ECO:0000313" key="2">
    <source>
        <dbReference type="Proteomes" id="UP001469365"/>
    </source>
</evidence>
<name>A0ABU9DRI1_9BACL</name>
<dbReference type="Proteomes" id="UP001469365">
    <property type="component" value="Unassembled WGS sequence"/>
</dbReference>
<proteinExistence type="predicted"/>